<reference evidence="2" key="1">
    <citation type="submission" date="2020-03" db="EMBL/GenBank/DDBJ databases">
        <authorList>
            <person name="Weist P."/>
        </authorList>
    </citation>
    <scope>NUCLEOTIDE SEQUENCE</scope>
</reference>
<protein>
    <submittedName>
        <fullName evidence="2">Uncharacterized protein</fullName>
    </submittedName>
</protein>
<dbReference type="Proteomes" id="UP001153269">
    <property type="component" value="Unassembled WGS sequence"/>
</dbReference>
<name>A0A9N7Y740_PLEPL</name>
<proteinExistence type="predicted"/>
<feature type="region of interest" description="Disordered" evidence="1">
    <location>
        <begin position="1"/>
        <end position="24"/>
    </location>
</feature>
<gene>
    <name evidence="2" type="ORF">PLEPLA_LOCUS2780</name>
</gene>
<evidence type="ECO:0000313" key="3">
    <source>
        <dbReference type="Proteomes" id="UP001153269"/>
    </source>
</evidence>
<dbReference type="EMBL" id="CADEAL010000136">
    <property type="protein sequence ID" value="CAB1415067.1"/>
    <property type="molecule type" value="Genomic_DNA"/>
</dbReference>
<dbReference type="AlphaFoldDB" id="A0A9N7Y740"/>
<comment type="caution">
    <text evidence="2">The sequence shown here is derived from an EMBL/GenBank/DDBJ whole genome shotgun (WGS) entry which is preliminary data.</text>
</comment>
<organism evidence="2 3">
    <name type="scientific">Pleuronectes platessa</name>
    <name type="common">European plaice</name>
    <dbReference type="NCBI Taxonomy" id="8262"/>
    <lineage>
        <taxon>Eukaryota</taxon>
        <taxon>Metazoa</taxon>
        <taxon>Chordata</taxon>
        <taxon>Craniata</taxon>
        <taxon>Vertebrata</taxon>
        <taxon>Euteleostomi</taxon>
        <taxon>Actinopterygii</taxon>
        <taxon>Neopterygii</taxon>
        <taxon>Teleostei</taxon>
        <taxon>Neoteleostei</taxon>
        <taxon>Acanthomorphata</taxon>
        <taxon>Carangaria</taxon>
        <taxon>Pleuronectiformes</taxon>
        <taxon>Pleuronectoidei</taxon>
        <taxon>Pleuronectidae</taxon>
        <taxon>Pleuronectes</taxon>
    </lineage>
</organism>
<accession>A0A9N7Y740</accession>
<evidence type="ECO:0000256" key="1">
    <source>
        <dbReference type="SAM" id="MobiDB-lite"/>
    </source>
</evidence>
<keyword evidence="3" id="KW-1185">Reference proteome</keyword>
<evidence type="ECO:0000313" key="2">
    <source>
        <dbReference type="EMBL" id="CAB1415067.1"/>
    </source>
</evidence>
<sequence>MCRKGSGNPTLTGAENSGSGSRCVASSPRRFLKIHSARPDLVSDILRQATTEEPDFHSTFRRYVKIVVV</sequence>
<feature type="compositionally biased region" description="Polar residues" evidence="1">
    <location>
        <begin position="7"/>
        <end position="20"/>
    </location>
</feature>